<organism evidence="2 3">
    <name type="scientific">Agrococcus baldri</name>
    <dbReference type="NCBI Taxonomy" id="153730"/>
    <lineage>
        <taxon>Bacteria</taxon>
        <taxon>Bacillati</taxon>
        <taxon>Actinomycetota</taxon>
        <taxon>Actinomycetes</taxon>
        <taxon>Micrococcales</taxon>
        <taxon>Microbacteriaceae</taxon>
        <taxon>Agrococcus</taxon>
    </lineage>
</organism>
<comment type="caution">
    <text evidence="2">The sequence shown here is derived from an EMBL/GenBank/DDBJ whole genome shotgun (WGS) entry which is preliminary data.</text>
</comment>
<keyword evidence="1" id="KW-1133">Transmembrane helix</keyword>
<keyword evidence="1" id="KW-0472">Membrane</keyword>
<feature type="transmembrane region" description="Helical" evidence="1">
    <location>
        <begin position="75"/>
        <end position="98"/>
    </location>
</feature>
<proteinExistence type="predicted"/>
<feature type="transmembrane region" description="Helical" evidence="1">
    <location>
        <begin position="46"/>
        <end position="63"/>
    </location>
</feature>
<keyword evidence="3" id="KW-1185">Reference proteome</keyword>
<keyword evidence="1" id="KW-0812">Transmembrane</keyword>
<accession>A0AA87UXA3</accession>
<evidence type="ECO:0000313" key="3">
    <source>
        <dbReference type="Proteomes" id="UP000321749"/>
    </source>
</evidence>
<evidence type="ECO:0000313" key="2">
    <source>
        <dbReference type="EMBL" id="GEK80222.1"/>
    </source>
</evidence>
<dbReference type="EMBL" id="BJUU01000008">
    <property type="protein sequence ID" value="GEK80222.1"/>
    <property type="molecule type" value="Genomic_DNA"/>
</dbReference>
<dbReference type="Proteomes" id="UP000321749">
    <property type="component" value="Unassembled WGS sequence"/>
</dbReference>
<dbReference type="RefSeq" id="WP_146794302.1">
    <property type="nucleotide sequence ID" value="NZ_BJUU01000008.1"/>
</dbReference>
<protein>
    <submittedName>
        <fullName evidence="2">Uncharacterized protein</fullName>
    </submittedName>
</protein>
<sequence length="149" mass="15097">MDVEPSHGHPVLAAAGPVAIVAVLHAAVSTAIIAAVEPDVPDLAVYWLQAVLLPSLGWALLVLGRAAVWKRPSAFWLGASAGLVVLAAFVTAFLIVVGDISARGIPLALILSAWVLLACAVLVAVVLRVSGKHADAAIDADVAVPVAPV</sequence>
<name>A0AA87UXA3_9MICO</name>
<dbReference type="AlphaFoldDB" id="A0AA87UXA3"/>
<gene>
    <name evidence="2" type="ORF">ABA31_15730</name>
</gene>
<evidence type="ECO:0000256" key="1">
    <source>
        <dbReference type="SAM" id="Phobius"/>
    </source>
</evidence>
<feature type="transmembrane region" description="Helical" evidence="1">
    <location>
        <begin position="12"/>
        <end position="34"/>
    </location>
</feature>
<feature type="transmembrane region" description="Helical" evidence="1">
    <location>
        <begin position="104"/>
        <end position="127"/>
    </location>
</feature>
<reference evidence="2 3" key="1">
    <citation type="submission" date="2019-07" db="EMBL/GenBank/DDBJ databases">
        <title>Whole genome shotgun sequence of Agrococcus baldri NBRC 103055.</title>
        <authorList>
            <person name="Hosoyama A."/>
            <person name="Uohara A."/>
            <person name="Ohji S."/>
            <person name="Ichikawa N."/>
        </authorList>
    </citation>
    <scope>NUCLEOTIDE SEQUENCE [LARGE SCALE GENOMIC DNA]</scope>
    <source>
        <strain evidence="2 3">NBRC 103055</strain>
    </source>
</reference>